<proteinExistence type="predicted"/>
<feature type="compositionally biased region" description="Low complexity" evidence="1">
    <location>
        <begin position="171"/>
        <end position="181"/>
    </location>
</feature>
<feature type="compositionally biased region" description="Basic and acidic residues" evidence="1">
    <location>
        <begin position="244"/>
        <end position="265"/>
    </location>
</feature>
<evidence type="ECO:0000313" key="3">
    <source>
        <dbReference type="EMBL" id="KAF5310764.1"/>
    </source>
</evidence>
<feature type="compositionally biased region" description="Low complexity" evidence="1">
    <location>
        <begin position="87"/>
        <end position="106"/>
    </location>
</feature>
<feature type="compositionally biased region" description="Low complexity" evidence="1">
    <location>
        <begin position="288"/>
        <end position="298"/>
    </location>
</feature>
<feature type="domain" description="DUF6699" evidence="2">
    <location>
        <begin position="586"/>
        <end position="738"/>
    </location>
</feature>
<keyword evidence="4" id="KW-1185">Reference proteome</keyword>
<protein>
    <recommendedName>
        <fullName evidence="2">DUF6699 domain-containing protein</fullName>
    </recommendedName>
</protein>
<feature type="compositionally biased region" description="Low complexity" evidence="1">
    <location>
        <begin position="366"/>
        <end position="375"/>
    </location>
</feature>
<feature type="region of interest" description="Disordered" evidence="1">
    <location>
        <begin position="238"/>
        <end position="458"/>
    </location>
</feature>
<feature type="region of interest" description="Disordered" evidence="1">
    <location>
        <begin position="67"/>
        <end position="110"/>
    </location>
</feature>
<feature type="compositionally biased region" description="Polar residues" evidence="1">
    <location>
        <begin position="314"/>
        <end position="327"/>
    </location>
</feature>
<evidence type="ECO:0000256" key="1">
    <source>
        <dbReference type="SAM" id="MobiDB-lite"/>
    </source>
</evidence>
<dbReference type="InterPro" id="IPR046522">
    <property type="entry name" value="DUF6699"/>
</dbReference>
<feature type="compositionally biased region" description="Polar residues" evidence="1">
    <location>
        <begin position="389"/>
        <end position="420"/>
    </location>
</feature>
<feature type="compositionally biased region" description="Basic residues" evidence="1">
    <location>
        <begin position="12"/>
        <end position="31"/>
    </location>
</feature>
<comment type="caution">
    <text evidence="3">The sequence shown here is derived from an EMBL/GenBank/DDBJ whole genome shotgun (WGS) entry which is preliminary data.</text>
</comment>
<feature type="region of interest" description="Disordered" evidence="1">
    <location>
        <begin position="1"/>
        <end position="31"/>
    </location>
</feature>
<dbReference type="EMBL" id="JAACJJ010000057">
    <property type="protein sequence ID" value="KAF5310764.1"/>
    <property type="molecule type" value="Genomic_DNA"/>
</dbReference>
<dbReference type="OrthoDB" id="3144234at2759"/>
<feature type="region of interest" description="Disordered" evidence="1">
    <location>
        <begin position="159"/>
        <end position="186"/>
    </location>
</feature>
<feature type="compositionally biased region" description="Low complexity" evidence="1">
    <location>
        <begin position="328"/>
        <end position="337"/>
    </location>
</feature>
<dbReference type="AlphaFoldDB" id="A0A8H5ATR8"/>
<dbReference type="Pfam" id="PF20415">
    <property type="entry name" value="DUF6699"/>
    <property type="match status" value="1"/>
</dbReference>
<feature type="compositionally biased region" description="Pro residues" evidence="1">
    <location>
        <begin position="277"/>
        <end position="287"/>
    </location>
</feature>
<name>A0A8H5ATR8_9AGAR</name>
<evidence type="ECO:0000259" key="2">
    <source>
        <dbReference type="Pfam" id="PF20415"/>
    </source>
</evidence>
<feature type="compositionally biased region" description="Polar residues" evidence="1">
    <location>
        <begin position="68"/>
        <end position="86"/>
    </location>
</feature>
<feature type="region of interest" description="Disordered" evidence="1">
    <location>
        <begin position="477"/>
        <end position="511"/>
    </location>
</feature>
<feature type="region of interest" description="Disordered" evidence="1">
    <location>
        <begin position="524"/>
        <end position="590"/>
    </location>
</feature>
<accession>A0A8H5ATR8</accession>
<dbReference type="Proteomes" id="UP000567179">
    <property type="component" value="Unassembled WGS sequence"/>
</dbReference>
<sequence>MPVLFQFPRSTRSSKARPLHSAMRKSGARSIRRRMKTVHFASTKTLLSAPRTPPTLPLIPYDALGHARSSSSTYPRGPHTPNTPNFSHGSGTTAASSAGPHTPSTTQQHHAQNLSPDLIAYYQPSSSTLKPLPPGVPAKVVHAEMVPLDVEWDEAWEWEGGREPPLDPARVESSSSSSMGRRMGRVVRRGREKIPREMLPKTPHPRKAIDMHMPGLSPSIGLASGGEGSYFPAGYGYTASEGGHGAEEHRGRERSRRREMLDRLTGRSRSRSQQPQEYPPAPPPPQPHAYAQTQQHHTSGSGLLQVPQRARRGSFSSTTSGPQQIQLSSSAPAPSASYKWSNTSTDGRGHGQLQINYAYPPPPPLAVASSPSAQSHHPHTHTRSRTPSFSTIPRPNTPLSYSHPQSAPHQQTHYQHQSASAYPAPPPNVRRRSHSNPPEARYAYPPPSPTAPHHVQHHASANGAVYTPQVQSASQFLNIPSRERDGGRKRAGSFSYGAPPPPSPHPSVSAHRDARPVVVANGNAAYSSSKPQMLRRRTASNPHLSSGGHHSHQHQPSSARHRAAPTPHRYLTIPSSSHSHSSDPHISWDVRLPPSTATRTRVARGASSAKVYYLSPEALVEPATSPSCASMRVSATRAVQSGRREGWPWPIAIHPQGSSVTLNDVLYSIHTALRARASETEYERLLPDKMDKRAVSAAYEERWRGETKAGGEKRKNEVGLRRVDFLRGRTAFVGLEPVGGGEGEWCLVVK</sequence>
<gene>
    <name evidence="3" type="ORF">D9619_007641</name>
</gene>
<reference evidence="3 4" key="1">
    <citation type="journal article" date="2020" name="ISME J.">
        <title>Uncovering the hidden diversity of litter-decomposition mechanisms in mushroom-forming fungi.</title>
        <authorList>
            <person name="Floudas D."/>
            <person name="Bentzer J."/>
            <person name="Ahren D."/>
            <person name="Johansson T."/>
            <person name="Persson P."/>
            <person name="Tunlid A."/>
        </authorList>
    </citation>
    <scope>NUCLEOTIDE SEQUENCE [LARGE SCALE GENOMIC DNA]</scope>
    <source>
        <strain evidence="3 4">CBS 101986</strain>
    </source>
</reference>
<evidence type="ECO:0000313" key="4">
    <source>
        <dbReference type="Proteomes" id="UP000567179"/>
    </source>
</evidence>
<organism evidence="3 4">
    <name type="scientific">Psilocybe cf. subviscida</name>
    <dbReference type="NCBI Taxonomy" id="2480587"/>
    <lineage>
        <taxon>Eukaryota</taxon>
        <taxon>Fungi</taxon>
        <taxon>Dikarya</taxon>
        <taxon>Basidiomycota</taxon>
        <taxon>Agaricomycotina</taxon>
        <taxon>Agaricomycetes</taxon>
        <taxon>Agaricomycetidae</taxon>
        <taxon>Agaricales</taxon>
        <taxon>Agaricineae</taxon>
        <taxon>Strophariaceae</taxon>
        <taxon>Psilocybe</taxon>
    </lineage>
</organism>
<feature type="compositionally biased region" description="Basic residues" evidence="1">
    <location>
        <begin position="549"/>
        <end position="563"/>
    </location>
</feature>